<organism evidence="2 3">
    <name type="scientific">Giardia intestinalis</name>
    <name type="common">Giardia lamblia</name>
    <dbReference type="NCBI Taxonomy" id="5741"/>
    <lineage>
        <taxon>Eukaryota</taxon>
        <taxon>Metamonada</taxon>
        <taxon>Diplomonadida</taxon>
        <taxon>Hexamitidae</taxon>
        <taxon>Giardiinae</taxon>
        <taxon>Giardia</taxon>
    </lineage>
</organism>
<dbReference type="VEuPathDB" id="GiardiaDB:QR46_2455"/>
<dbReference type="InterPro" id="IPR014729">
    <property type="entry name" value="Rossmann-like_a/b/a_fold"/>
</dbReference>
<accession>V6TXG1</accession>
<dbReference type="VEuPathDB" id="GiardiaDB:GL50803_0013672"/>
<dbReference type="VEuPathDB" id="GiardiaDB:DHA2_151899"/>
<dbReference type="GO" id="GO:0009435">
    <property type="term" value="P:NAD+ biosynthetic process"/>
    <property type="evidence" value="ECO:0007669"/>
    <property type="project" value="TreeGrafter"/>
</dbReference>
<dbReference type="Pfam" id="PF01467">
    <property type="entry name" value="CTP_transf_like"/>
    <property type="match status" value="1"/>
</dbReference>
<dbReference type="Proteomes" id="UP000018040">
    <property type="component" value="Unassembled WGS sequence"/>
</dbReference>
<dbReference type="PANTHER" id="PTHR12039">
    <property type="entry name" value="NICOTINAMIDE MONONUCLEOTIDE ADENYLYLTRANSFERASE"/>
    <property type="match status" value="1"/>
</dbReference>
<evidence type="ECO:0000313" key="3">
    <source>
        <dbReference type="Proteomes" id="UP000018040"/>
    </source>
</evidence>
<sequence>MHQHPHILVCMGSFDPVTRAHILLVEYAYDWLIRKGRHITRILFSPVHDSYPYKHLAPSIHRVEMLRLAVAESKLSHIMDVDTMEVENPEGYQPTYVIVENLRQRYTGAQIYIVAGMDLLHSQCDETAWKPVNVQKLYSSAVAIIVPRDGGVGGISQRSVLNKVKQVSYLYEPYRNERILILNKSISEISSTAAKKELRHGSGSMCATSVQRYILNNSLYVADLSSQ</sequence>
<proteinExistence type="predicted"/>
<dbReference type="OrthoDB" id="422187at2759"/>
<dbReference type="PANTHER" id="PTHR12039:SF0">
    <property type="entry name" value="NICOTINAMIDE-NUCLEOTIDE ADENYLYLTRANSFERASE"/>
    <property type="match status" value="1"/>
</dbReference>
<dbReference type="VEuPathDB" id="GiardiaDB:GL50581_3726"/>
<dbReference type="Gene3D" id="3.40.50.620">
    <property type="entry name" value="HUPs"/>
    <property type="match status" value="1"/>
</dbReference>
<protein>
    <submittedName>
        <fullName evidence="2">Nicotinate-nucleotide adenylyltransferase / nicotinamide-nucleotide adenylyltransferase</fullName>
    </submittedName>
</protein>
<evidence type="ECO:0000313" key="2">
    <source>
        <dbReference type="EMBL" id="ESU43436.1"/>
    </source>
</evidence>
<dbReference type="SUPFAM" id="SSF52374">
    <property type="entry name" value="Nucleotidylyl transferase"/>
    <property type="match status" value="1"/>
</dbReference>
<comment type="caution">
    <text evidence="2">The sequence shown here is derived from an EMBL/GenBank/DDBJ whole genome shotgun (WGS) entry which is preliminary data.</text>
</comment>
<dbReference type="GO" id="GO:0000309">
    <property type="term" value="F:nicotinamide-nucleotide adenylyltransferase activity"/>
    <property type="evidence" value="ECO:0007669"/>
    <property type="project" value="TreeGrafter"/>
</dbReference>
<feature type="domain" description="Cytidyltransferase-like" evidence="1">
    <location>
        <begin position="10"/>
        <end position="195"/>
    </location>
</feature>
<reference evidence="2 3" key="2">
    <citation type="journal article" date="2013" name="Genome Biol. Evol.">
        <title>Genome sequencing of Giardia lamblia genotypes A2 and B isolates (DH and GS) and comparative analysis with the genomes of genotypes A1 and E (WB and Pig).</title>
        <authorList>
            <person name="Adam R.D."/>
            <person name="Dahlstrom E.W."/>
            <person name="Martens C.A."/>
            <person name="Bruno D.P."/>
            <person name="Barbian K.D."/>
            <person name="Ricklefs S.M."/>
            <person name="Hernandez M.M."/>
            <person name="Narla N.P."/>
            <person name="Patel R.B."/>
            <person name="Porcella S.F."/>
            <person name="Nash T.E."/>
        </authorList>
    </citation>
    <scope>NUCLEOTIDE SEQUENCE [LARGE SCALE GENOMIC DNA]</scope>
    <source>
        <strain evidence="2 3">GS</strain>
    </source>
</reference>
<name>V6TXG1_GIAIN</name>
<evidence type="ECO:0000259" key="1">
    <source>
        <dbReference type="Pfam" id="PF01467"/>
    </source>
</evidence>
<dbReference type="EMBL" id="AHHH01000049">
    <property type="protein sequence ID" value="ESU43436.1"/>
    <property type="molecule type" value="Genomic_DNA"/>
</dbReference>
<dbReference type="InterPro" id="IPR004821">
    <property type="entry name" value="Cyt_trans-like"/>
</dbReference>
<keyword evidence="2" id="KW-0548">Nucleotidyltransferase</keyword>
<dbReference type="AlphaFoldDB" id="V6TXG1"/>
<reference evidence="3" key="1">
    <citation type="submission" date="2012-02" db="EMBL/GenBank/DDBJ databases">
        <title>Genome sequencing of Giardia lamblia Genotypes A2 and B isolates (DH and GS) and comparative analysis with the genomes of Genotypes A1 and E (WB and Pig).</title>
        <authorList>
            <person name="Adam R."/>
            <person name="Dahlstrom E."/>
            <person name="Martens C."/>
            <person name="Bruno D."/>
            <person name="Barbian K."/>
            <person name="Porcella S.F."/>
            <person name="Nash T."/>
        </authorList>
    </citation>
    <scope>NUCLEOTIDE SEQUENCE</scope>
    <source>
        <strain evidence="3">GS</strain>
    </source>
</reference>
<keyword evidence="2" id="KW-0808">Transferase</keyword>
<gene>
    <name evidence="2" type="ORF">GSB_153438</name>
</gene>
<dbReference type="GO" id="GO:0004515">
    <property type="term" value="F:nicotinate-nucleotide adenylyltransferase activity"/>
    <property type="evidence" value="ECO:0007669"/>
    <property type="project" value="TreeGrafter"/>
</dbReference>
<dbReference type="InterPro" id="IPR051182">
    <property type="entry name" value="Euk_NMN_adenylyltrnsfrase"/>
</dbReference>